<dbReference type="Pfam" id="PF03415">
    <property type="entry name" value="Peptidase_C11"/>
    <property type="match status" value="1"/>
</dbReference>
<dbReference type="EMBL" id="LHQS01000001">
    <property type="protein sequence ID" value="RXE57038.1"/>
    <property type="molecule type" value="Genomic_DNA"/>
</dbReference>
<dbReference type="Gene3D" id="3.40.50.11970">
    <property type="match status" value="1"/>
</dbReference>
<organism evidence="1 2">
    <name type="scientific">Methanoculleus taiwanensis</name>
    <dbReference type="NCBI Taxonomy" id="1550565"/>
    <lineage>
        <taxon>Archaea</taxon>
        <taxon>Methanobacteriati</taxon>
        <taxon>Methanobacteriota</taxon>
        <taxon>Stenosarchaea group</taxon>
        <taxon>Methanomicrobia</taxon>
        <taxon>Methanomicrobiales</taxon>
        <taxon>Methanomicrobiaceae</taxon>
        <taxon>Methanoculleus</taxon>
    </lineage>
</organism>
<proteinExistence type="predicted"/>
<dbReference type="AlphaFoldDB" id="A0A498H4S4"/>
<comment type="caution">
    <text evidence="1">The sequence shown here is derived from an EMBL/GenBank/DDBJ whole genome shotgun (WGS) entry which is preliminary data.</text>
</comment>
<keyword evidence="2" id="KW-1185">Reference proteome</keyword>
<dbReference type="Proteomes" id="UP000290932">
    <property type="component" value="Unassembled WGS sequence"/>
</dbReference>
<name>A0A498H4S4_9EURY</name>
<evidence type="ECO:0008006" key="3">
    <source>
        <dbReference type="Google" id="ProtNLM"/>
    </source>
</evidence>
<reference evidence="1 2" key="1">
    <citation type="journal article" date="2015" name="Int. J. Syst. Evol. Microbiol.">
        <title>Methanoculleus taiwanensis sp. nov., a methanogen isolated from deep marine sediment at the deformation front area near Taiwan.</title>
        <authorList>
            <person name="Weng C.Y."/>
            <person name="Chen S.C."/>
            <person name="Lai M.C."/>
            <person name="Wu S.Y."/>
            <person name="Lin S."/>
            <person name="Yang T.F."/>
            <person name="Chen P.C."/>
        </authorList>
    </citation>
    <scope>NUCLEOTIDE SEQUENCE [LARGE SCALE GENOMIC DNA]</scope>
    <source>
        <strain evidence="1 2">CYW4</strain>
    </source>
</reference>
<dbReference type="PANTHER" id="PTHR37835">
    <property type="entry name" value="ALPHA-CLOSTRIPAIN"/>
    <property type="match status" value="1"/>
</dbReference>
<accession>A0A498H4S4</accession>
<gene>
    <name evidence="1" type="ORF">ABH15_02590</name>
</gene>
<sequence length="605" mass="64270">MFLLFVLCMCCPGCLASGESGGGTLLAIYMVGSDLESEEGAGTADLLALVSGFSAPPEECRVVVAYGGAEKEGWRGMRIASITELREDAADGEIGNDAYFLEEYPGANMGDPDTLAGFLAYVDGFEGYGQRYVILWDHGDGYRGFGCDEVSGDDLPLDELGAAFAAGESRYDIIGFDACLMSMIEVAGVLEPHAGLLLASEETEPGSGWEYEPIGRELSENPCMPPEAFGRFVVDSFMENPDDKKTLALIDLGRTGEALAALDGLGTTLRGEVENGAFEPVGRSLWHAQAFDSIPSEGVQTSLDLTDLALRLQQAVPAAAAESGRLIAALDRFVLYARDDGLFTRTGGVAIASPRYITSDTLVEYRGNATVSPAWDAFFDAYVETKSRDAEAPVLAPTGDGRTFTVSDNLAVAEVTVAYCVETEDASLPIGAVPVAPDTAGRFAVPGWDGEWYSLDAGDGTGLLLHLVYEGEIGDGCAVYSAPVEVIRGDELSRAELNAYIDPATHESELVLEFYDLDDAGKPAPWAEGWDDDSLLPGDHLTAYSVVDDESTECPERVALGSITVTETTRLSYGLLPVGSYSYGLIAEDFNGNVAWSDPVAVEVV</sequence>
<dbReference type="PANTHER" id="PTHR37835:SF1">
    <property type="entry name" value="ALPHA-CLOSTRIPAIN"/>
    <property type="match status" value="1"/>
</dbReference>
<dbReference type="InterPro" id="IPR005077">
    <property type="entry name" value="Peptidase_C11"/>
</dbReference>
<evidence type="ECO:0000313" key="1">
    <source>
        <dbReference type="EMBL" id="RXE57038.1"/>
    </source>
</evidence>
<evidence type="ECO:0000313" key="2">
    <source>
        <dbReference type="Proteomes" id="UP000290932"/>
    </source>
</evidence>
<protein>
    <recommendedName>
        <fullName evidence="3">Peptidase C11</fullName>
    </recommendedName>
</protein>